<organism evidence="1 2">
    <name type="scientific">Mesonia oceanica</name>
    <dbReference type="NCBI Taxonomy" id="2687242"/>
    <lineage>
        <taxon>Bacteria</taxon>
        <taxon>Pseudomonadati</taxon>
        <taxon>Bacteroidota</taxon>
        <taxon>Flavobacteriia</taxon>
        <taxon>Flavobacteriales</taxon>
        <taxon>Flavobacteriaceae</taxon>
        <taxon>Mesonia</taxon>
    </lineage>
</organism>
<proteinExistence type="predicted"/>
<evidence type="ECO:0000313" key="1">
    <source>
        <dbReference type="EMBL" id="VVU99047.1"/>
    </source>
</evidence>
<protein>
    <submittedName>
        <fullName evidence="1">Glucan 1,4-alpha-glucosidase SusB</fullName>
        <ecNumber evidence="1">3.2.1.3</ecNumber>
    </submittedName>
</protein>
<evidence type="ECO:0000313" key="2">
    <source>
        <dbReference type="Proteomes" id="UP000356253"/>
    </source>
</evidence>
<sequence>MKKLVSFISIILLLSGCAEEPQQQDQTKASITSPNGNIEVSLQLDKNGKPFYTVQKNNSSVIDTSYLGFKFKNQPELTKNFKISKVEETELNETWEQPWGEQRVIKDHHKQLQVSLEETTEKPRKLNIIFRVFDDGIGFRYDIPEQENLTGDVVISDEITQFKLTHDHKSWWIPADYDSYEYNYSETKLSEIDAQKAGYAQRHDRNITNFHAVNTPITMETEAGLYLSIHEANLTDYAGMTLGVTEHNTLNTELVPWENGDKVRTKAPFVSPWRTIMINEEAKDLVTNYLILNLNEPNKLENVTSYAQPMKYTGIWWEMHLGKSTWGRKDAEGNYTTHGATTENAMKYIDFNKKHHIKGLLIEGWNTGWEYWGAQDTIGFFDFVTTYDDFDIKKVVHIAKENGVDIIGHHETSGDAHNYENRMEKAFQFYEDLGIHAIKTGYAGGLVPKGEFHHGQYMVRHHQKVIETAAKHQLAIDAHEPIKATGLRRTYPNFMTREGVRGMEFNGWADENPPSHTTILPFTRILSGPVDYTPGIFQIDLAEYREGQAIQSTLANQLALYVVLYSPMQMAADLPENYAKYEDAFRFIEDVAVDWETTKVIHAKIGDYLTIARKQRDSDNWFIGSVTDEKARNLEIPMDFLDQGASYKATIYKDAKDADFEKNPSAYEIEELEVNSTSVYQASLARGGGVAISIEKQ</sequence>
<keyword evidence="1" id="KW-0326">Glycosidase</keyword>
<gene>
    <name evidence="1" type="primary">susB_1</name>
    <name evidence="1" type="ORF">FVB9532_00297</name>
</gene>
<reference evidence="1" key="1">
    <citation type="submission" date="2019-09" db="EMBL/GenBank/DDBJ databases">
        <authorList>
            <person name="Rodrigo-Torres L."/>
            <person name="Arahal R. D."/>
            <person name="Lucena T."/>
        </authorList>
    </citation>
    <scope>NUCLEOTIDE SEQUENCE</scope>
    <source>
        <strain evidence="1">ISS653</strain>
    </source>
</reference>
<dbReference type="EC" id="3.2.1.3" evidence="1"/>
<dbReference type="Proteomes" id="UP000356253">
    <property type="component" value="Unassembled WGS sequence"/>
</dbReference>
<keyword evidence="1" id="KW-0378">Hydrolase</keyword>
<accession>A0AC61Y5B9</accession>
<dbReference type="EMBL" id="CABVMM010000001">
    <property type="protein sequence ID" value="VVU99047.1"/>
    <property type="molecule type" value="Genomic_DNA"/>
</dbReference>
<keyword evidence="2" id="KW-1185">Reference proteome</keyword>
<name>A0AC61Y5B9_9FLAO</name>
<comment type="caution">
    <text evidence="1">The sequence shown here is derived from an EMBL/GenBank/DDBJ whole genome shotgun (WGS) entry which is preliminary data.</text>
</comment>